<evidence type="ECO:0000313" key="6">
    <source>
        <dbReference type="EMBL" id="PWE16853.1"/>
    </source>
</evidence>
<feature type="compositionally biased region" description="Basic and acidic residues" evidence="4">
    <location>
        <begin position="425"/>
        <end position="439"/>
    </location>
</feature>
<dbReference type="InterPro" id="IPR009050">
    <property type="entry name" value="Globin-like_sf"/>
</dbReference>
<protein>
    <submittedName>
        <fullName evidence="6">Chemotaxis protein</fullName>
    </submittedName>
</protein>
<dbReference type="CDD" id="cd01068">
    <property type="entry name" value="globin_sensor"/>
    <property type="match status" value="1"/>
</dbReference>
<dbReference type="GO" id="GO:0019825">
    <property type="term" value="F:oxygen binding"/>
    <property type="evidence" value="ECO:0007669"/>
    <property type="project" value="InterPro"/>
</dbReference>
<dbReference type="GO" id="GO:0020037">
    <property type="term" value="F:heme binding"/>
    <property type="evidence" value="ECO:0007669"/>
    <property type="project" value="InterPro"/>
</dbReference>
<dbReference type="GO" id="GO:0007165">
    <property type="term" value="P:signal transduction"/>
    <property type="evidence" value="ECO:0007669"/>
    <property type="project" value="UniProtKB-KW"/>
</dbReference>
<dbReference type="Proteomes" id="UP000245168">
    <property type="component" value="Unassembled WGS sequence"/>
</dbReference>
<dbReference type="Gene3D" id="1.10.287.950">
    <property type="entry name" value="Methyl-accepting chemotaxis protein"/>
    <property type="match status" value="1"/>
</dbReference>
<dbReference type="SUPFAM" id="SSF46458">
    <property type="entry name" value="Globin-like"/>
    <property type="match status" value="1"/>
</dbReference>
<dbReference type="GO" id="GO:0016020">
    <property type="term" value="C:membrane"/>
    <property type="evidence" value="ECO:0007669"/>
    <property type="project" value="InterPro"/>
</dbReference>
<dbReference type="InterPro" id="IPR004090">
    <property type="entry name" value="Chemotax_Me-accpt_rcpt"/>
</dbReference>
<dbReference type="InterPro" id="IPR012292">
    <property type="entry name" value="Globin/Proto"/>
</dbReference>
<evidence type="ECO:0000313" key="7">
    <source>
        <dbReference type="Proteomes" id="UP000245168"/>
    </source>
</evidence>
<dbReference type="EMBL" id="QEXV01000005">
    <property type="protein sequence ID" value="PWE16853.1"/>
    <property type="molecule type" value="Genomic_DNA"/>
</dbReference>
<dbReference type="AlphaFoldDB" id="A0A2U2BS61"/>
<dbReference type="PROSITE" id="PS50111">
    <property type="entry name" value="CHEMOTAXIS_TRANSDUC_2"/>
    <property type="match status" value="1"/>
</dbReference>
<dbReference type="SMART" id="SM00283">
    <property type="entry name" value="MA"/>
    <property type="match status" value="1"/>
</dbReference>
<feature type="region of interest" description="Disordered" evidence="4">
    <location>
        <begin position="390"/>
        <end position="439"/>
    </location>
</feature>
<comment type="similarity">
    <text evidence="2">Belongs to the methyl-accepting chemotaxis (MCP) protein family.</text>
</comment>
<dbReference type="Pfam" id="PF11563">
    <property type="entry name" value="Protoglobin"/>
    <property type="match status" value="1"/>
</dbReference>
<dbReference type="PRINTS" id="PR00260">
    <property type="entry name" value="CHEMTRNSDUCR"/>
</dbReference>
<evidence type="ECO:0000259" key="5">
    <source>
        <dbReference type="PROSITE" id="PS50111"/>
    </source>
</evidence>
<accession>A0A2U2BS61</accession>
<keyword evidence="1 3" id="KW-0807">Transducer</keyword>
<feature type="compositionally biased region" description="Low complexity" evidence="4">
    <location>
        <begin position="391"/>
        <end position="405"/>
    </location>
</feature>
<dbReference type="GO" id="GO:0006935">
    <property type="term" value="P:chemotaxis"/>
    <property type="evidence" value="ECO:0007669"/>
    <property type="project" value="InterPro"/>
</dbReference>
<sequence>MSDVAMNERLSFLGVDERVRGSLVNAKPVVSAELAAILDRFYAIVRRTPEVRKFFNDDSHIESAKSRQVTHWETILTGKFDETYFNSVRKIGVVHAKLGLEPRYYVAGYAHIAADIIKTAVNDALKGGRFNNPQGKADDVIDALVRAIFLDMELAISIYLEESEAEASRTRQELADTLESGVGEVVKALGEASESLDRSAQSMTAAVEDTIAQAANAAAGAEEATANVKSVASASSQMGSASQEIASQAASQSDTAKAAVERAADASEKIGALDEAAKQIGGVISLIQDIAEQTNLLALNATIESARAGEAGKGFAVVAQEVKTLANQTAKATEEIGGQISAMQGATKEAVDAVEAIRGTINTISEAAVAINAAVEEQSVATQEIARNSEEAAAGNQNSAEAASAMEKKARETGDVAGEVGRVSTEVRDRTSDLETRVGEFLKSVRAA</sequence>
<dbReference type="OrthoDB" id="4514964at2"/>
<evidence type="ECO:0000256" key="3">
    <source>
        <dbReference type="PROSITE-ProRule" id="PRU00284"/>
    </source>
</evidence>
<organism evidence="6 7">
    <name type="scientific">Marinicauda salina</name>
    <dbReference type="NCBI Taxonomy" id="2135793"/>
    <lineage>
        <taxon>Bacteria</taxon>
        <taxon>Pseudomonadati</taxon>
        <taxon>Pseudomonadota</taxon>
        <taxon>Alphaproteobacteria</taxon>
        <taxon>Maricaulales</taxon>
        <taxon>Maricaulaceae</taxon>
        <taxon>Marinicauda</taxon>
    </lineage>
</organism>
<feature type="domain" description="Methyl-accepting transducer" evidence="5">
    <location>
        <begin position="192"/>
        <end position="417"/>
    </location>
</feature>
<dbReference type="PANTHER" id="PTHR32089">
    <property type="entry name" value="METHYL-ACCEPTING CHEMOTAXIS PROTEIN MCPB"/>
    <property type="match status" value="1"/>
</dbReference>
<gene>
    <name evidence="6" type="ORF">DDZ18_11730</name>
</gene>
<dbReference type="PANTHER" id="PTHR32089:SF112">
    <property type="entry name" value="LYSOZYME-LIKE PROTEIN-RELATED"/>
    <property type="match status" value="1"/>
</dbReference>
<dbReference type="InterPro" id="IPR044398">
    <property type="entry name" value="Globin-sensor_dom"/>
</dbReference>
<reference evidence="7" key="1">
    <citation type="submission" date="2018-05" db="EMBL/GenBank/DDBJ databases">
        <authorList>
            <person name="Liu B.-T."/>
        </authorList>
    </citation>
    <scope>NUCLEOTIDE SEQUENCE [LARGE SCALE GENOMIC DNA]</scope>
    <source>
        <strain evidence="7">WD6-1</strain>
    </source>
</reference>
<evidence type="ECO:0000256" key="2">
    <source>
        <dbReference type="ARBA" id="ARBA00029447"/>
    </source>
</evidence>
<dbReference type="InterPro" id="IPR004089">
    <property type="entry name" value="MCPsignal_dom"/>
</dbReference>
<evidence type="ECO:0000256" key="4">
    <source>
        <dbReference type="SAM" id="MobiDB-lite"/>
    </source>
</evidence>
<evidence type="ECO:0000256" key="1">
    <source>
        <dbReference type="ARBA" id="ARBA00023224"/>
    </source>
</evidence>
<dbReference type="Pfam" id="PF00015">
    <property type="entry name" value="MCPsignal"/>
    <property type="match status" value="1"/>
</dbReference>
<keyword evidence="7" id="KW-1185">Reference proteome</keyword>
<proteinExistence type="inferred from homology"/>
<dbReference type="GO" id="GO:0004888">
    <property type="term" value="F:transmembrane signaling receptor activity"/>
    <property type="evidence" value="ECO:0007669"/>
    <property type="project" value="InterPro"/>
</dbReference>
<dbReference type="Gene3D" id="1.10.490.10">
    <property type="entry name" value="Globins"/>
    <property type="match status" value="1"/>
</dbReference>
<dbReference type="InterPro" id="IPR039379">
    <property type="entry name" value="Protoglobin_sensor_dom"/>
</dbReference>
<dbReference type="RefSeq" id="WP_109253576.1">
    <property type="nucleotide sequence ID" value="NZ_QEXV01000005.1"/>
</dbReference>
<comment type="caution">
    <text evidence="6">The sequence shown here is derived from an EMBL/GenBank/DDBJ whole genome shotgun (WGS) entry which is preliminary data.</text>
</comment>
<name>A0A2U2BS61_9PROT</name>
<dbReference type="SUPFAM" id="SSF58104">
    <property type="entry name" value="Methyl-accepting chemotaxis protein (MCP) signaling domain"/>
    <property type="match status" value="1"/>
</dbReference>